<dbReference type="EMBL" id="CP072788">
    <property type="protein sequence ID" value="QTR01404.1"/>
    <property type="molecule type" value="Genomic_DNA"/>
</dbReference>
<protein>
    <recommendedName>
        <fullName evidence="3">WXG100 family type VII secretion target</fullName>
    </recommendedName>
</protein>
<evidence type="ECO:0000313" key="1">
    <source>
        <dbReference type="EMBL" id="QTR01404.1"/>
    </source>
</evidence>
<dbReference type="Proteomes" id="UP000671828">
    <property type="component" value="Chromosome"/>
</dbReference>
<organism evidence="1 2">
    <name type="scientific">Saccharothrix algeriensis</name>
    <dbReference type="NCBI Taxonomy" id="173560"/>
    <lineage>
        <taxon>Bacteria</taxon>
        <taxon>Bacillati</taxon>
        <taxon>Actinomycetota</taxon>
        <taxon>Actinomycetes</taxon>
        <taxon>Pseudonocardiales</taxon>
        <taxon>Pseudonocardiaceae</taxon>
        <taxon>Saccharothrix</taxon>
    </lineage>
</organism>
<name>A0A8T8HU43_9PSEU</name>
<gene>
    <name evidence="1" type="ORF">J7S33_18490</name>
</gene>
<dbReference type="SUPFAM" id="SSF140453">
    <property type="entry name" value="EsxAB dimer-like"/>
    <property type="match status" value="1"/>
</dbReference>
<feature type="non-terminal residue" evidence="1">
    <location>
        <position position="206"/>
    </location>
</feature>
<evidence type="ECO:0008006" key="3">
    <source>
        <dbReference type="Google" id="ProtNLM"/>
    </source>
</evidence>
<dbReference type="InterPro" id="IPR036689">
    <property type="entry name" value="ESAT-6-like_sf"/>
</dbReference>
<proteinExistence type="predicted"/>
<dbReference type="AlphaFoldDB" id="A0A8T8HU43"/>
<evidence type="ECO:0000313" key="2">
    <source>
        <dbReference type="Proteomes" id="UP000671828"/>
    </source>
</evidence>
<sequence>MRGRDGRELAAEVGPELEYLSGVSRRLGVRDLVGDCFEPVVGTWGDLHAEAERWRRAGLVAERVTRDLTEPLGRLDSAWRGRDADSFVEHVQAVGPAGHDLCDAMHAMGDALDLTADGVRDLVADLARVLAEAADAVSGAAALPLDGDRRVVEVLDELAGPAGELHEAVRDVLEAFLRLCEEVSGPAGFAAVGLEHRYPEQDWAFT</sequence>
<accession>A0A8T8HU43</accession>
<dbReference type="Gene3D" id="1.10.287.1060">
    <property type="entry name" value="ESAT-6-like"/>
    <property type="match status" value="1"/>
</dbReference>
<reference evidence="1" key="1">
    <citation type="submission" date="2021-04" db="EMBL/GenBank/DDBJ databases">
        <title>Saccharothrix algeriensis WGS.</title>
        <authorList>
            <person name="Stuskova K."/>
            <person name="Hakalova E."/>
            <person name="Tebbal A.B."/>
            <person name="Eichmeier A."/>
        </authorList>
    </citation>
    <scope>NUCLEOTIDE SEQUENCE</scope>
    <source>
        <strain evidence="1">NRRL B-24137</strain>
    </source>
</reference>